<proteinExistence type="predicted"/>
<reference evidence="1" key="1">
    <citation type="submission" date="2020-04" db="EMBL/GenBank/DDBJ databases">
        <authorList>
            <person name="Chiriac C."/>
            <person name="Salcher M."/>
            <person name="Ghai R."/>
            <person name="Kavagutti S V."/>
        </authorList>
    </citation>
    <scope>NUCLEOTIDE SEQUENCE</scope>
</reference>
<sequence>MKTEKPAEGIMKRNDFGDSKSYNVGCQCCGSDCEHNIWVEADITGISVTTYTQQKTNWWSKTRWQHMWTLLTKGYIELEASIIMSQQQALNYADTLRSAIKDVETFRKEKNVKN</sequence>
<dbReference type="EMBL" id="LR796187">
    <property type="protein sequence ID" value="CAB4125943.1"/>
    <property type="molecule type" value="Genomic_DNA"/>
</dbReference>
<evidence type="ECO:0000313" key="2">
    <source>
        <dbReference type="EMBL" id="CAB5209042.1"/>
    </source>
</evidence>
<evidence type="ECO:0000313" key="1">
    <source>
        <dbReference type="EMBL" id="CAB4125943.1"/>
    </source>
</evidence>
<name>A0A6J5KYF3_9CAUD</name>
<accession>A0A6J5KYF3</accession>
<dbReference type="EMBL" id="LR798231">
    <property type="protein sequence ID" value="CAB5209042.1"/>
    <property type="molecule type" value="Genomic_DNA"/>
</dbReference>
<protein>
    <submittedName>
        <fullName evidence="1">Uncharacterized protein</fullName>
    </submittedName>
</protein>
<gene>
    <name evidence="2" type="ORF">UFOVP181_295</name>
    <name evidence="1" type="ORF">UFOVP57_344</name>
</gene>
<organism evidence="1">
    <name type="scientific">uncultured Caudovirales phage</name>
    <dbReference type="NCBI Taxonomy" id="2100421"/>
    <lineage>
        <taxon>Viruses</taxon>
        <taxon>Duplodnaviria</taxon>
        <taxon>Heunggongvirae</taxon>
        <taxon>Uroviricota</taxon>
        <taxon>Caudoviricetes</taxon>
        <taxon>Peduoviridae</taxon>
        <taxon>Maltschvirus</taxon>
        <taxon>Maltschvirus maltsch</taxon>
    </lineage>
</organism>